<dbReference type="InterPro" id="IPR013693">
    <property type="entry name" value="SpoIID/LytB_N"/>
</dbReference>
<feature type="transmembrane region" description="Helical" evidence="1">
    <location>
        <begin position="36"/>
        <end position="58"/>
    </location>
</feature>
<evidence type="ECO:0000259" key="2">
    <source>
        <dbReference type="Pfam" id="PF08486"/>
    </source>
</evidence>
<organism evidence="3 4">
    <name type="scientific">Aquibacillus rhizosphaerae</name>
    <dbReference type="NCBI Taxonomy" id="3051431"/>
    <lineage>
        <taxon>Bacteria</taxon>
        <taxon>Bacillati</taxon>
        <taxon>Bacillota</taxon>
        <taxon>Bacilli</taxon>
        <taxon>Bacillales</taxon>
        <taxon>Bacillaceae</taxon>
        <taxon>Aquibacillus</taxon>
    </lineage>
</organism>
<reference evidence="3 4" key="1">
    <citation type="submission" date="2023-06" db="EMBL/GenBank/DDBJ databases">
        <title>Aquibacillus rhizosphaerae LR5S19.</title>
        <authorList>
            <person name="Sun J.-Q."/>
        </authorList>
    </citation>
    <scope>NUCLEOTIDE SEQUENCE [LARGE SCALE GENOMIC DNA]</scope>
    <source>
        <strain evidence="3 4">LR5S19</strain>
    </source>
</reference>
<dbReference type="InterPro" id="IPR014225">
    <property type="entry name" value="Spore_II_D_firmicutes"/>
</dbReference>
<dbReference type="PANTHER" id="PTHR30032">
    <property type="entry name" value="N-ACETYLMURAMOYL-L-ALANINE AMIDASE-RELATED"/>
    <property type="match status" value="1"/>
</dbReference>
<dbReference type="PANTHER" id="PTHR30032:SF4">
    <property type="entry name" value="AMIDASE ENHANCER"/>
    <property type="match status" value="1"/>
</dbReference>
<accession>A0ABT7KZG4</accession>
<dbReference type="Pfam" id="PF08486">
    <property type="entry name" value="SpoIID"/>
    <property type="match status" value="1"/>
</dbReference>
<evidence type="ECO:0000313" key="3">
    <source>
        <dbReference type="EMBL" id="MDL4838868.1"/>
    </source>
</evidence>
<dbReference type="InterPro" id="IPR013486">
    <property type="entry name" value="SpoIID/LytB"/>
</dbReference>
<gene>
    <name evidence="3" type="primary">spoIID</name>
    <name evidence="3" type="ORF">QQS35_00070</name>
</gene>
<evidence type="ECO:0000313" key="4">
    <source>
        <dbReference type="Proteomes" id="UP001235343"/>
    </source>
</evidence>
<keyword evidence="1" id="KW-1133">Transmembrane helix</keyword>
<comment type="caution">
    <text evidence="3">The sequence shown here is derived from an EMBL/GenBank/DDBJ whole genome shotgun (WGS) entry which is preliminary data.</text>
</comment>
<name>A0ABT7KZG4_9BACI</name>
<dbReference type="InterPro" id="IPR051922">
    <property type="entry name" value="Bact_Sporulation_Assoc"/>
</dbReference>
<keyword evidence="4" id="KW-1185">Reference proteome</keyword>
<sequence>MNRWKKSPTKNKWKKHVTSKKFQQQVESSRWKAPSIIIVVSLFSLILLVPTLIVFPFIQEDGTETESVDTAPKKEEVAMEVSDSPFSVKVFRASEETTEDVPLEEYVTRVVASEMPADFELEALKAQALAARTYIVNYLMHAKKGSLPQGSDVTDTVQHQVYKDEDELRQQWGTDYNWKIDKISRAVYETMGEILTYNDQPITPSFFSTSNGYTEDSENYWTNELPYLRSVASPWDEDSPKFLDQKIFTVSEVEKALEIQISPDSESFEISRTESNRVAEINLAGQKFSGREVREALGLNSSDFEITKKNNHLVFTTKGYGHGVGMSQYGANGMAQEGKNYKEIAMYFYQDTEINQVKTTAPTLASGE</sequence>
<evidence type="ECO:0000256" key="1">
    <source>
        <dbReference type="SAM" id="Phobius"/>
    </source>
</evidence>
<dbReference type="NCBIfam" id="TIGR02669">
    <property type="entry name" value="SpoIID_LytB"/>
    <property type="match status" value="1"/>
</dbReference>
<keyword evidence="1" id="KW-0472">Membrane</keyword>
<proteinExistence type="predicted"/>
<protein>
    <submittedName>
        <fullName evidence="3">Stage II sporulation protein D</fullName>
    </submittedName>
</protein>
<keyword evidence="1" id="KW-0812">Transmembrane</keyword>
<dbReference type="RefSeq" id="WP_285929625.1">
    <property type="nucleotide sequence ID" value="NZ_JASTZU010000001.1"/>
</dbReference>
<dbReference type="NCBIfam" id="TIGR02870">
    <property type="entry name" value="spore_II_D"/>
    <property type="match status" value="1"/>
</dbReference>
<feature type="domain" description="Sporulation stage II protein D amidase enhancer LytB N-terminal" evidence="2">
    <location>
        <begin position="96"/>
        <end position="197"/>
    </location>
</feature>
<dbReference type="Proteomes" id="UP001235343">
    <property type="component" value="Unassembled WGS sequence"/>
</dbReference>
<dbReference type="EMBL" id="JASTZU010000001">
    <property type="protein sequence ID" value="MDL4838868.1"/>
    <property type="molecule type" value="Genomic_DNA"/>
</dbReference>